<dbReference type="InterPro" id="IPR036388">
    <property type="entry name" value="WH-like_DNA-bd_sf"/>
</dbReference>
<dbReference type="Proteomes" id="UP000484255">
    <property type="component" value="Unassembled WGS sequence"/>
</dbReference>
<evidence type="ECO:0000259" key="5">
    <source>
        <dbReference type="PROSITE" id="PS50931"/>
    </source>
</evidence>
<dbReference type="Pfam" id="PF03466">
    <property type="entry name" value="LysR_substrate"/>
    <property type="match status" value="1"/>
</dbReference>
<organism evidence="6 7">
    <name type="scientific">Ideonella livida</name>
    <dbReference type="NCBI Taxonomy" id="2707176"/>
    <lineage>
        <taxon>Bacteria</taxon>
        <taxon>Pseudomonadati</taxon>
        <taxon>Pseudomonadota</taxon>
        <taxon>Betaproteobacteria</taxon>
        <taxon>Burkholderiales</taxon>
        <taxon>Sphaerotilaceae</taxon>
        <taxon>Ideonella</taxon>
    </lineage>
</organism>
<evidence type="ECO:0000256" key="2">
    <source>
        <dbReference type="ARBA" id="ARBA00023015"/>
    </source>
</evidence>
<dbReference type="InterPro" id="IPR005119">
    <property type="entry name" value="LysR_subst-bd"/>
</dbReference>
<dbReference type="InterPro" id="IPR050389">
    <property type="entry name" value="LysR-type_TF"/>
</dbReference>
<name>A0A7C9PKU4_9BURK</name>
<dbReference type="Gene3D" id="3.40.190.10">
    <property type="entry name" value="Periplasmic binding protein-like II"/>
    <property type="match status" value="2"/>
</dbReference>
<dbReference type="InterPro" id="IPR000847">
    <property type="entry name" value="LysR_HTH_N"/>
</dbReference>
<comment type="caution">
    <text evidence="6">The sequence shown here is derived from an EMBL/GenBank/DDBJ whole genome shotgun (WGS) entry which is preliminary data.</text>
</comment>
<evidence type="ECO:0000313" key="6">
    <source>
        <dbReference type="EMBL" id="NDY93830.1"/>
    </source>
</evidence>
<dbReference type="PROSITE" id="PS50931">
    <property type="entry name" value="HTH_LYSR"/>
    <property type="match status" value="1"/>
</dbReference>
<dbReference type="GO" id="GO:0003700">
    <property type="term" value="F:DNA-binding transcription factor activity"/>
    <property type="evidence" value="ECO:0007669"/>
    <property type="project" value="InterPro"/>
</dbReference>
<dbReference type="EMBL" id="JAAGOH010000049">
    <property type="protein sequence ID" value="NDY93830.1"/>
    <property type="molecule type" value="Genomic_DNA"/>
</dbReference>
<protein>
    <submittedName>
        <fullName evidence="6">LysR family transcriptional regulator</fullName>
    </submittedName>
</protein>
<gene>
    <name evidence="6" type="ORF">G3A44_21805</name>
</gene>
<feature type="domain" description="HTH lysR-type" evidence="5">
    <location>
        <begin position="6"/>
        <end position="63"/>
    </location>
</feature>
<dbReference type="GO" id="GO:0003677">
    <property type="term" value="F:DNA binding"/>
    <property type="evidence" value="ECO:0007669"/>
    <property type="project" value="UniProtKB-KW"/>
</dbReference>
<reference evidence="6 7" key="1">
    <citation type="submission" date="2020-02" db="EMBL/GenBank/DDBJ databases">
        <title>Ideonella bacterium strain TBM-1.</title>
        <authorList>
            <person name="Chen W.-M."/>
        </authorList>
    </citation>
    <scope>NUCLEOTIDE SEQUENCE [LARGE SCALE GENOMIC DNA]</scope>
    <source>
        <strain evidence="6 7">TBM-1</strain>
    </source>
</reference>
<keyword evidence="2" id="KW-0805">Transcription regulation</keyword>
<sequence>MRYQRLDLNLLTALRALLAERNVTRAGEQLHVTQSAMSGMLARLREFFDDPLIVPVGRRMVLTPLAETLVEPVNDLILRLDATLSTRPVFDPATSRRRFSIVASDYLIQVLLLPVLQAVHREAPGVSIEFRQPSNTAGQDLENGEVDFVINPACFATPNQGSATLFEDRYMALVAADGAPSGHWPTALSLADYRAARHVRMEANGRPLFETWFLTEHGALPPAEVVVHNFGLLPHLLPGTARVATLHTRMAQQVAQQWPRLRLLRLDFPTPRLEEVLQWHRYRDADPASQWLRDKILKAAAALPTVD</sequence>
<dbReference type="Gene3D" id="1.10.10.10">
    <property type="entry name" value="Winged helix-like DNA-binding domain superfamily/Winged helix DNA-binding domain"/>
    <property type="match status" value="1"/>
</dbReference>
<dbReference type="PANTHER" id="PTHR30118:SF6">
    <property type="entry name" value="HTH-TYPE TRANSCRIPTIONAL REGULATOR LEUO"/>
    <property type="match status" value="1"/>
</dbReference>
<evidence type="ECO:0000313" key="7">
    <source>
        <dbReference type="Proteomes" id="UP000484255"/>
    </source>
</evidence>
<proteinExistence type="inferred from homology"/>
<keyword evidence="3" id="KW-0238">DNA-binding</keyword>
<evidence type="ECO:0000256" key="3">
    <source>
        <dbReference type="ARBA" id="ARBA00023125"/>
    </source>
</evidence>
<dbReference type="Pfam" id="PF00126">
    <property type="entry name" value="HTH_1"/>
    <property type="match status" value="1"/>
</dbReference>
<dbReference type="AlphaFoldDB" id="A0A7C9PKU4"/>
<accession>A0A7C9PKU4</accession>
<dbReference type="PANTHER" id="PTHR30118">
    <property type="entry name" value="HTH-TYPE TRANSCRIPTIONAL REGULATOR LEUO-RELATED"/>
    <property type="match status" value="1"/>
</dbReference>
<evidence type="ECO:0000256" key="1">
    <source>
        <dbReference type="ARBA" id="ARBA00009437"/>
    </source>
</evidence>
<evidence type="ECO:0000256" key="4">
    <source>
        <dbReference type="ARBA" id="ARBA00023163"/>
    </source>
</evidence>
<comment type="similarity">
    <text evidence="1">Belongs to the LysR transcriptional regulatory family.</text>
</comment>
<keyword evidence="4" id="KW-0804">Transcription</keyword>
<dbReference type="InterPro" id="IPR036390">
    <property type="entry name" value="WH_DNA-bd_sf"/>
</dbReference>
<dbReference type="SUPFAM" id="SSF53850">
    <property type="entry name" value="Periplasmic binding protein-like II"/>
    <property type="match status" value="1"/>
</dbReference>
<dbReference type="RefSeq" id="WP_163459856.1">
    <property type="nucleotide sequence ID" value="NZ_JAAGOH010000049.1"/>
</dbReference>
<keyword evidence="7" id="KW-1185">Reference proteome</keyword>
<dbReference type="SUPFAM" id="SSF46785">
    <property type="entry name" value="Winged helix' DNA-binding domain"/>
    <property type="match status" value="1"/>
</dbReference>